<feature type="region of interest" description="Disordered" evidence="1">
    <location>
        <begin position="1"/>
        <end position="105"/>
    </location>
</feature>
<feature type="compositionally biased region" description="Basic residues" evidence="1">
    <location>
        <begin position="51"/>
        <end position="63"/>
    </location>
</feature>
<organism evidence="2">
    <name type="scientific">Brassica cretica</name>
    <name type="common">Mustard</name>
    <dbReference type="NCBI Taxonomy" id="69181"/>
    <lineage>
        <taxon>Eukaryota</taxon>
        <taxon>Viridiplantae</taxon>
        <taxon>Streptophyta</taxon>
        <taxon>Embryophyta</taxon>
        <taxon>Tracheophyta</taxon>
        <taxon>Spermatophyta</taxon>
        <taxon>Magnoliopsida</taxon>
        <taxon>eudicotyledons</taxon>
        <taxon>Gunneridae</taxon>
        <taxon>Pentapetalae</taxon>
        <taxon>rosids</taxon>
        <taxon>malvids</taxon>
        <taxon>Brassicales</taxon>
        <taxon>Brassicaceae</taxon>
        <taxon>Brassiceae</taxon>
        <taxon>Brassica</taxon>
    </lineage>
</organism>
<evidence type="ECO:0000256" key="1">
    <source>
        <dbReference type="SAM" id="MobiDB-lite"/>
    </source>
</evidence>
<gene>
    <name evidence="3" type="ORF">F2Q68_00009579</name>
    <name evidence="2" type="ORF">F2Q70_00016613</name>
</gene>
<sequence length="105" mass="11818">MLSHKSIQPWFQKCESPKKEERGSIGNELGRLTAMKKKKDSAVKKRDAAAKKKKDVVKKKRDSAKKSEVVAKKRKLDDGVHDGSSSNPTKQARNRKRETTSPSDL</sequence>
<dbReference type="Proteomes" id="UP000712281">
    <property type="component" value="Unassembled WGS sequence"/>
</dbReference>
<accession>A0A8S9HT11</accession>
<dbReference type="EMBL" id="QGKY02001250">
    <property type="protein sequence ID" value="KAF2561249.1"/>
    <property type="molecule type" value="Genomic_DNA"/>
</dbReference>
<comment type="caution">
    <text evidence="2">The sequence shown here is derived from an EMBL/GenBank/DDBJ whole genome shotgun (WGS) entry which is preliminary data.</text>
</comment>
<proteinExistence type="predicted"/>
<feature type="compositionally biased region" description="Basic and acidic residues" evidence="1">
    <location>
        <begin position="40"/>
        <end position="50"/>
    </location>
</feature>
<reference evidence="2" key="1">
    <citation type="submission" date="2019-12" db="EMBL/GenBank/DDBJ databases">
        <title>Genome sequencing and annotation of Brassica cretica.</title>
        <authorList>
            <person name="Studholme D.J."/>
            <person name="Sarris P.F."/>
        </authorList>
    </citation>
    <scope>NUCLEOTIDE SEQUENCE</scope>
    <source>
        <strain evidence="3">PFS-001/15</strain>
        <strain evidence="2">PFS-102/07</strain>
        <tissue evidence="2">Leaf</tissue>
    </source>
</reference>
<dbReference type="AlphaFoldDB" id="A0A8S9HT11"/>
<protein>
    <submittedName>
        <fullName evidence="2">Uncharacterized protein</fullName>
    </submittedName>
</protein>
<evidence type="ECO:0000313" key="2">
    <source>
        <dbReference type="EMBL" id="KAF2561249.1"/>
    </source>
</evidence>
<feature type="compositionally biased region" description="Basic and acidic residues" evidence="1">
    <location>
        <begin position="64"/>
        <end position="81"/>
    </location>
</feature>
<name>A0A8S9HT11_BRACR</name>
<dbReference type="EMBL" id="QGKW02000717">
    <property type="protein sequence ID" value="KAF2599400.1"/>
    <property type="molecule type" value="Genomic_DNA"/>
</dbReference>
<evidence type="ECO:0000313" key="3">
    <source>
        <dbReference type="EMBL" id="KAF2599400.1"/>
    </source>
</evidence>